<dbReference type="Proteomes" id="UP000030765">
    <property type="component" value="Unassembled WGS sequence"/>
</dbReference>
<dbReference type="EMBL" id="KE525419">
    <property type="protein sequence ID" value="KFB53397.1"/>
    <property type="molecule type" value="Genomic_DNA"/>
</dbReference>
<dbReference type="EMBL" id="ATLV01026843">
    <property type="status" value="NOT_ANNOTATED_CDS"/>
    <property type="molecule type" value="Genomic_DNA"/>
</dbReference>
<organism evidence="1">
    <name type="scientific">Anopheles sinensis</name>
    <name type="common">Mosquito</name>
    <dbReference type="NCBI Taxonomy" id="74873"/>
    <lineage>
        <taxon>Eukaryota</taxon>
        <taxon>Metazoa</taxon>
        <taxon>Ecdysozoa</taxon>
        <taxon>Arthropoda</taxon>
        <taxon>Hexapoda</taxon>
        <taxon>Insecta</taxon>
        <taxon>Pterygota</taxon>
        <taxon>Neoptera</taxon>
        <taxon>Endopterygota</taxon>
        <taxon>Diptera</taxon>
        <taxon>Nematocera</taxon>
        <taxon>Culicoidea</taxon>
        <taxon>Culicidae</taxon>
        <taxon>Anophelinae</taxon>
        <taxon>Anopheles</taxon>
    </lineage>
</organism>
<reference evidence="1 3" key="1">
    <citation type="journal article" date="2014" name="BMC Genomics">
        <title>Genome sequence of Anopheles sinensis provides insight into genetics basis of mosquito competence for malaria parasites.</title>
        <authorList>
            <person name="Zhou D."/>
            <person name="Zhang D."/>
            <person name="Ding G."/>
            <person name="Shi L."/>
            <person name="Hou Q."/>
            <person name="Ye Y."/>
            <person name="Xu Y."/>
            <person name="Zhou H."/>
            <person name="Xiong C."/>
            <person name="Li S."/>
            <person name="Yu J."/>
            <person name="Hong S."/>
            <person name="Yu X."/>
            <person name="Zou P."/>
            <person name="Chen C."/>
            <person name="Chang X."/>
            <person name="Wang W."/>
            <person name="Lv Y."/>
            <person name="Sun Y."/>
            <person name="Ma L."/>
            <person name="Shen B."/>
            <person name="Zhu C."/>
        </authorList>
    </citation>
    <scope>NUCLEOTIDE SEQUENCE [LARGE SCALE GENOMIC DNA]</scope>
</reference>
<proteinExistence type="predicted"/>
<evidence type="ECO:0000313" key="3">
    <source>
        <dbReference type="Proteomes" id="UP000030765"/>
    </source>
</evidence>
<gene>
    <name evidence="1" type="ORF">ZHAS_00021714</name>
</gene>
<dbReference type="AlphaFoldDB" id="A0A084WT53"/>
<accession>A0A084WT53</accession>
<dbReference type="EnsemblMetazoa" id="ASIC021714-RA">
    <property type="protein sequence ID" value="ASIC021714-PA"/>
    <property type="gene ID" value="ASIC021714"/>
</dbReference>
<evidence type="ECO:0000313" key="2">
    <source>
        <dbReference type="EnsemblMetazoa" id="ASIC021714-PA"/>
    </source>
</evidence>
<sequence length="98" mass="10889">MFPPTALGEKSSLVAKSCRDKLSLTLCTGTVAEATSGQTCSDHVRHVVCFADNMRLRGNRRATNKKHLLRYYTTNPCLVVGVKRPHLTRRPTPAMYAN</sequence>
<protein>
    <submittedName>
        <fullName evidence="1 2">Dentin sialophosphoprotein-like protein</fullName>
    </submittedName>
</protein>
<dbReference type="VEuPathDB" id="VectorBase:ASIC021714"/>
<keyword evidence="3" id="KW-1185">Reference proteome</keyword>
<reference evidence="2" key="2">
    <citation type="submission" date="2020-05" db="UniProtKB">
        <authorList>
            <consortium name="EnsemblMetazoa"/>
        </authorList>
    </citation>
    <scope>IDENTIFICATION</scope>
</reference>
<name>A0A084WT53_ANOSI</name>
<evidence type="ECO:0000313" key="1">
    <source>
        <dbReference type="EMBL" id="KFB53397.1"/>
    </source>
</evidence>